<proteinExistence type="predicted"/>
<evidence type="ECO:0000256" key="1">
    <source>
        <dbReference type="SAM" id="MobiDB-lite"/>
    </source>
</evidence>
<gene>
    <name evidence="2" type="ORF">AB6A40_009488</name>
</gene>
<dbReference type="AlphaFoldDB" id="A0ABD6EX96"/>
<dbReference type="EMBL" id="JBGFUD010010075">
    <property type="protein sequence ID" value="MFH4982779.1"/>
    <property type="molecule type" value="Genomic_DNA"/>
</dbReference>
<comment type="caution">
    <text evidence="2">The sequence shown here is derived from an EMBL/GenBank/DDBJ whole genome shotgun (WGS) entry which is preliminary data.</text>
</comment>
<feature type="compositionally biased region" description="Basic and acidic residues" evidence="1">
    <location>
        <begin position="202"/>
        <end position="225"/>
    </location>
</feature>
<accession>A0ABD6EX96</accession>
<evidence type="ECO:0000313" key="2">
    <source>
        <dbReference type="EMBL" id="MFH4982779.1"/>
    </source>
</evidence>
<dbReference type="Proteomes" id="UP001608902">
    <property type="component" value="Unassembled WGS sequence"/>
</dbReference>
<sequence length="225" mass="25406">MNKFQGTNEVKEVSRIVNDPLSESILTMWSRPNPEAKSGQIFGGHRNVIPKMTGGRELSEKEQNECRAAIPRFQDPRHTLAAIANGRPGDNIITGLHNNRKTITPVEGLETPDGQHELEPHRYMAWLGGQLTLQSQSRTGGFNKTRDVVSPSYYDHCMNERRHSTKELRKKFERLGKEENPENISNSETDDTDISNTDEILDGDHEETKKNDCNGETHETISDAL</sequence>
<keyword evidence="3" id="KW-1185">Reference proteome</keyword>
<feature type="region of interest" description="Disordered" evidence="1">
    <location>
        <begin position="175"/>
        <end position="225"/>
    </location>
</feature>
<evidence type="ECO:0000313" key="3">
    <source>
        <dbReference type="Proteomes" id="UP001608902"/>
    </source>
</evidence>
<name>A0ABD6EX96_9BILA</name>
<protein>
    <submittedName>
        <fullName evidence="2">Uncharacterized protein</fullName>
    </submittedName>
</protein>
<organism evidence="2 3">
    <name type="scientific">Gnathostoma spinigerum</name>
    <dbReference type="NCBI Taxonomy" id="75299"/>
    <lineage>
        <taxon>Eukaryota</taxon>
        <taxon>Metazoa</taxon>
        <taxon>Ecdysozoa</taxon>
        <taxon>Nematoda</taxon>
        <taxon>Chromadorea</taxon>
        <taxon>Rhabditida</taxon>
        <taxon>Spirurina</taxon>
        <taxon>Gnathostomatomorpha</taxon>
        <taxon>Gnathostomatoidea</taxon>
        <taxon>Gnathostomatidae</taxon>
        <taxon>Gnathostoma</taxon>
    </lineage>
</organism>
<reference evidence="2 3" key="1">
    <citation type="submission" date="2024-08" db="EMBL/GenBank/DDBJ databases">
        <title>Gnathostoma spinigerum genome.</title>
        <authorList>
            <person name="Gonzalez-Bertolin B."/>
            <person name="Monzon S."/>
            <person name="Zaballos A."/>
            <person name="Jimenez P."/>
            <person name="Dekumyoy P."/>
            <person name="Varona S."/>
            <person name="Cuesta I."/>
            <person name="Sumanam S."/>
            <person name="Adisakwattana P."/>
            <person name="Gasser R.B."/>
            <person name="Hernandez-Gonzalez A."/>
            <person name="Young N.D."/>
            <person name="Perteguer M.J."/>
        </authorList>
    </citation>
    <scope>NUCLEOTIDE SEQUENCE [LARGE SCALE GENOMIC DNA]</scope>
    <source>
        <strain evidence="2">AL3</strain>
        <tissue evidence="2">Liver</tissue>
    </source>
</reference>